<evidence type="ECO:0000313" key="1">
    <source>
        <dbReference type="EMBL" id="QCC51494.1"/>
    </source>
</evidence>
<keyword evidence="2" id="KW-1185">Reference proteome</keyword>
<organism evidence="1 2">
    <name type="scientific">Halapricum salinum</name>
    <dbReference type="NCBI Taxonomy" id="1457250"/>
    <lineage>
        <taxon>Archaea</taxon>
        <taxon>Methanobacteriati</taxon>
        <taxon>Methanobacteriota</taxon>
        <taxon>Stenosarchaea group</taxon>
        <taxon>Halobacteria</taxon>
        <taxon>Halobacteriales</taxon>
        <taxon>Haloarculaceae</taxon>
        <taxon>Halapricum</taxon>
    </lineage>
</organism>
<sequence length="122" mass="13521">MILCCLAVLCSGCVAIGTPGDSGDESTKIADLTIANSLDTQTTVDLLVRNHTTGDVIHEEQLTLERNESREYTRFDDGSEFNVTVAVGNRTNSKVFWTTESNSVGLYVMVEQDRVRMMRTVR</sequence>
<dbReference type="EMBL" id="CP031310">
    <property type="protein sequence ID" value="QCC51494.1"/>
    <property type="molecule type" value="Genomic_DNA"/>
</dbReference>
<protein>
    <submittedName>
        <fullName evidence="1">Uncharacterized protein</fullName>
    </submittedName>
</protein>
<dbReference type="KEGG" id="hsn:DV733_09680"/>
<evidence type="ECO:0000313" key="2">
    <source>
        <dbReference type="Proteomes" id="UP000296706"/>
    </source>
</evidence>
<dbReference type="Proteomes" id="UP000296706">
    <property type="component" value="Chromosome"/>
</dbReference>
<name>A0A4D6HBN0_9EURY</name>
<dbReference type="STRING" id="1457250.GCA_000755225_00965"/>
<dbReference type="AlphaFoldDB" id="A0A4D6HBN0"/>
<gene>
    <name evidence="1" type="ORF">DV733_09680</name>
</gene>
<reference evidence="1 2" key="1">
    <citation type="journal article" date="2019" name="Nat. Commun.">
        <title>A new type of DNA phosphorothioation-based antiviral system in archaea.</title>
        <authorList>
            <person name="Xiong L."/>
            <person name="Liu S."/>
            <person name="Chen S."/>
            <person name="Xiao Y."/>
            <person name="Zhu B."/>
            <person name="Gao Y."/>
            <person name="Zhang Y."/>
            <person name="Chen B."/>
            <person name="Luo J."/>
            <person name="Deng Z."/>
            <person name="Chen X."/>
            <person name="Wang L."/>
            <person name="Chen S."/>
        </authorList>
    </citation>
    <scope>NUCLEOTIDE SEQUENCE [LARGE SCALE GENOMIC DNA]</scope>
    <source>
        <strain evidence="1 2">CBA1105</strain>
    </source>
</reference>
<proteinExistence type="predicted"/>
<accession>A0A4D6HBN0</accession>